<dbReference type="PRINTS" id="PR00237">
    <property type="entry name" value="GPCRRHODOPSN"/>
</dbReference>
<feature type="transmembrane region" description="Helical" evidence="9">
    <location>
        <begin position="107"/>
        <end position="135"/>
    </location>
</feature>
<keyword evidence="12" id="KW-1185">Reference proteome</keyword>
<feature type="transmembrane region" description="Helical" evidence="9">
    <location>
        <begin position="269"/>
        <end position="289"/>
    </location>
</feature>
<dbReference type="InterPro" id="IPR000276">
    <property type="entry name" value="GPCR_Rhodpsn"/>
</dbReference>
<dbReference type="Gene3D" id="1.20.1070.10">
    <property type="entry name" value="Rhodopsin 7-helix transmembrane proteins"/>
    <property type="match status" value="1"/>
</dbReference>
<protein>
    <recommendedName>
        <fullName evidence="10">G-protein coupled receptors family 1 profile domain-containing protein</fullName>
    </recommendedName>
</protein>
<dbReference type="EMBL" id="JAWDGP010004927">
    <property type="protein sequence ID" value="KAK3761118.1"/>
    <property type="molecule type" value="Genomic_DNA"/>
</dbReference>
<gene>
    <name evidence="11" type="ORF">RRG08_022522</name>
</gene>
<evidence type="ECO:0000259" key="10">
    <source>
        <dbReference type="PROSITE" id="PS50262"/>
    </source>
</evidence>
<keyword evidence="2 8" id="KW-0812">Transmembrane</keyword>
<dbReference type="PROSITE" id="PS50262">
    <property type="entry name" value="G_PROTEIN_RECEP_F1_2"/>
    <property type="match status" value="1"/>
</dbReference>
<comment type="subcellular location">
    <subcellularLocation>
        <location evidence="1">Membrane</location>
        <topology evidence="1">Multi-pass membrane protein</topology>
    </subcellularLocation>
</comment>
<evidence type="ECO:0000313" key="11">
    <source>
        <dbReference type="EMBL" id="KAK3761118.1"/>
    </source>
</evidence>
<feature type="domain" description="G-protein coupled receptors family 1 profile" evidence="10">
    <location>
        <begin position="57"/>
        <end position="330"/>
    </location>
</feature>
<dbReference type="SUPFAM" id="SSF81321">
    <property type="entry name" value="Family A G protein-coupled receptor-like"/>
    <property type="match status" value="1"/>
</dbReference>
<proteinExistence type="inferred from homology"/>
<name>A0AAE0Z1K2_9GAST</name>
<comment type="caution">
    <text evidence="11">The sequence shown here is derived from an EMBL/GenBank/DDBJ whole genome shotgun (WGS) entry which is preliminary data.</text>
</comment>
<dbReference type="PANTHER" id="PTHR24243">
    <property type="entry name" value="G-PROTEIN COUPLED RECEPTOR"/>
    <property type="match status" value="1"/>
</dbReference>
<evidence type="ECO:0000256" key="1">
    <source>
        <dbReference type="ARBA" id="ARBA00004141"/>
    </source>
</evidence>
<evidence type="ECO:0000256" key="7">
    <source>
        <dbReference type="ARBA" id="ARBA00023224"/>
    </source>
</evidence>
<reference evidence="11" key="1">
    <citation type="journal article" date="2023" name="G3 (Bethesda)">
        <title>A reference genome for the long-term kleptoplast-retaining sea slug Elysia crispata morphotype clarki.</title>
        <authorList>
            <person name="Eastman K.E."/>
            <person name="Pendleton A.L."/>
            <person name="Shaikh M.A."/>
            <person name="Suttiyut T."/>
            <person name="Ogas R."/>
            <person name="Tomko P."/>
            <person name="Gavelis G."/>
            <person name="Widhalm J.R."/>
            <person name="Wisecaver J.H."/>
        </authorList>
    </citation>
    <scope>NUCLEOTIDE SEQUENCE</scope>
    <source>
        <strain evidence="11">ECLA1</strain>
    </source>
</reference>
<evidence type="ECO:0000256" key="3">
    <source>
        <dbReference type="ARBA" id="ARBA00022989"/>
    </source>
</evidence>
<dbReference type="GO" id="GO:0016020">
    <property type="term" value="C:membrane"/>
    <property type="evidence" value="ECO:0007669"/>
    <property type="project" value="UniProtKB-SubCell"/>
</dbReference>
<dbReference type="GO" id="GO:0004930">
    <property type="term" value="F:G protein-coupled receptor activity"/>
    <property type="evidence" value="ECO:0007669"/>
    <property type="project" value="UniProtKB-KW"/>
</dbReference>
<dbReference type="Pfam" id="PF00001">
    <property type="entry name" value="7tm_1"/>
    <property type="match status" value="1"/>
</dbReference>
<evidence type="ECO:0000256" key="5">
    <source>
        <dbReference type="ARBA" id="ARBA00023136"/>
    </source>
</evidence>
<evidence type="ECO:0000313" key="12">
    <source>
        <dbReference type="Proteomes" id="UP001283361"/>
    </source>
</evidence>
<feature type="transmembrane region" description="Helical" evidence="9">
    <location>
        <begin position="205"/>
        <end position="228"/>
    </location>
</feature>
<accession>A0AAE0Z1K2</accession>
<feature type="transmembrane region" description="Helical" evidence="9">
    <location>
        <begin position="44"/>
        <end position="67"/>
    </location>
</feature>
<dbReference type="Proteomes" id="UP001283361">
    <property type="component" value="Unassembled WGS sequence"/>
</dbReference>
<dbReference type="AlphaFoldDB" id="A0AAE0Z1K2"/>
<evidence type="ECO:0000256" key="6">
    <source>
        <dbReference type="ARBA" id="ARBA00023170"/>
    </source>
</evidence>
<dbReference type="CDD" id="cd00637">
    <property type="entry name" value="7tm_classA_rhodopsin-like"/>
    <property type="match status" value="1"/>
</dbReference>
<feature type="transmembrane region" description="Helical" evidence="9">
    <location>
        <begin position="156"/>
        <end position="176"/>
    </location>
</feature>
<keyword evidence="3 9" id="KW-1133">Transmembrane helix</keyword>
<dbReference type="PANTHER" id="PTHR24243:SF208">
    <property type="entry name" value="PYROKININ-1 RECEPTOR"/>
    <property type="match status" value="1"/>
</dbReference>
<keyword evidence="6 8" id="KW-0675">Receptor</keyword>
<feature type="transmembrane region" description="Helical" evidence="9">
    <location>
        <begin position="79"/>
        <end position="101"/>
    </location>
</feature>
<dbReference type="InterPro" id="IPR017452">
    <property type="entry name" value="GPCR_Rhodpsn_7TM"/>
</dbReference>
<sequence>MSTDFEVVREVLVPEMEPEAKPEPNRSTSGYPTGDLFTWHGAEIIFIPLMMIIGVIGNLLVFYIYHFRWRSNTVTLYKRMLAVLDLCNVILALPPLLYITVHPYEPSFYSLCAFTSFIALGTAIASGGVLVIIAVDRFLKLCLLRKTGVGSLFSKQLFAISVGIAIIINIPTMWIFGRDTVQFPHYRVTVSYCFIRTESKSDGLFLGWGAILALVFISITVALVYLYWCVVRKLRDLSDKHDELKRRPSVGVVKDAIVKQKQSEIMRRSCVVFISVTVVFFATYLPYFITLVLSMSQPNLVGRMSPQLKALYDLAKLSPLFNAVSNPFIYSFTSESFRQEIIKLATCRTCLNKDFLRRRAFSFGSTNTINKAQELSSLSS</sequence>
<keyword evidence="7 8" id="KW-0807">Transducer</keyword>
<dbReference type="PROSITE" id="PS00237">
    <property type="entry name" value="G_PROTEIN_RECEP_F1_1"/>
    <property type="match status" value="1"/>
</dbReference>
<keyword evidence="4 8" id="KW-0297">G-protein coupled receptor</keyword>
<keyword evidence="5 9" id="KW-0472">Membrane</keyword>
<evidence type="ECO:0000256" key="9">
    <source>
        <dbReference type="SAM" id="Phobius"/>
    </source>
</evidence>
<comment type="similarity">
    <text evidence="8">Belongs to the G-protein coupled receptor 1 family.</text>
</comment>
<evidence type="ECO:0000256" key="8">
    <source>
        <dbReference type="RuleBase" id="RU000688"/>
    </source>
</evidence>
<evidence type="ECO:0000256" key="2">
    <source>
        <dbReference type="ARBA" id="ARBA00022692"/>
    </source>
</evidence>
<organism evidence="11 12">
    <name type="scientific">Elysia crispata</name>
    <name type="common">lettuce slug</name>
    <dbReference type="NCBI Taxonomy" id="231223"/>
    <lineage>
        <taxon>Eukaryota</taxon>
        <taxon>Metazoa</taxon>
        <taxon>Spiralia</taxon>
        <taxon>Lophotrochozoa</taxon>
        <taxon>Mollusca</taxon>
        <taxon>Gastropoda</taxon>
        <taxon>Heterobranchia</taxon>
        <taxon>Euthyneura</taxon>
        <taxon>Panpulmonata</taxon>
        <taxon>Sacoglossa</taxon>
        <taxon>Placobranchoidea</taxon>
        <taxon>Plakobranchidae</taxon>
        <taxon>Elysia</taxon>
    </lineage>
</organism>
<evidence type="ECO:0000256" key="4">
    <source>
        <dbReference type="ARBA" id="ARBA00023040"/>
    </source>
</evidence>